<keyword evidence="3" id="KW-1185">Reference proteome</keyword>
<name>A0ABR1K6C5_9AGAR</name>
<gene>
    <name evidence="2" type="ORF">VKT23_002729</name>
</gene>
<dbReference type="EMBL" id="JBANRG010000002">
    <property type="protein sequence ID" value="KAK7471320.1"/>
    <property type="molecule type" value="Genomic_DNA"/>
</dbReference>
<protein>
    <submittedName>
        <fullName evidence="2">Uncharacterized protein</fullName>
    </submittedName>
</protein>
<comment type="caution">
    <text evidence="2">The sequence shown here is derived from an EMBL/GenBank/DDBJ whole genome shotgun (WGS) entry which is preliminary data.</text>
</comment>
<proteinExistence type="predicted"/>
<reference evidence="2 3" key="1">
    <citation type="submission" date="2024-01" db="EMBL/GenBank/DDBJ databases">
        <title>A draft genome for the cacao thread blight pathogen Marasmiellus scandens.</title>
        <authorList>
            <person name="Baruah I.K."/>
            <person name="Leung J."/>
            <person name="Bukari Y."/>
            <person name="Amoako-Attah I."/>
            <person name="Meinhardt L.W."/>
            <person name="Bailey B.A."/>
            <person name="Cohen S.P."/>
        </authorList>
    </citation>
    <scope>NUCLEOTIDE SEQUENCE [LARGE SCALE GENOMIC DNA]</scope>
    <source>
        <strain evidence="2 3">GH-19</strain>
    </source>
</reference>
<sequence length="147" mass="16713">MMDEEQHGRSMASQLHHTAFVSMEETVSDGDTMMEDIEYVSRVNTPLDYTDDEEAEDLDSDKENIPPLCQLSSSPDYIPEWTPETGNHNWETNEPGTGWEEADWGSDGEELPLLPLPSKERGYSASENEEFFLRTLGSQPDNDDTRH</sequence>
<organism evidence="2 3">
    <name type="scientific">Marasmiellus scandens</name>
    <dbReference type="NCBI Taxonomy" id="2682957"/>
    <lineage>
        <taxon>Eukaryota</taxon>
        <taxon>Fungi</taxon>
        <taxon>Dikarya</taxon>
        <taxon>Basidiomycota</taxon>
        <taxon>Agaricomycotina</taxon>
        <taxon>Agaricomycetes</taxon>
        <taxon>Agaricomycetidae</taxon>
        <taxon>Agaricales</taxon>
        <taxon>Marasmiineae</taxon>
        <taxon>Omphalotaceae</taxon>
        <taxon>Marasmiellus</taxon>
    </lineage>
</organism>
<dbReference type="Proteomes" id="UP001498398">
    <property type="component" value="Unassembled WGS sequence"/>
</dbReference>
<accession>A0ABR1K6C5</accession>
<evidence type="ECO:0000313" key="2">
    <source>
        <dbReference type="EMBL" id="KAK7471320.1"/>
    </source>
</evidence>
<evidence type="ECO:0000256" key="1">
    <source>
        <dbReference type="SAM" id="MobiDB-lite"/>
    </source>
</evidence>
<evidence type="ECO:0000313" key="3">
    <source>
        <dbReference type="Proteomes" id="UP001498398"/>
    </source>
</evidence>
<feature type="region of interest" description="Disordered" evidence="1">
    <location>
        <begin position="53"/>
        <end position="125"/>
    </location>
</feature>
<feature type="compositionally biased region" description="Acidic residues" evidence="1">
    <location>
        <begin position="100"/>
        <end position="110"/>
    </location>
</feature>
<feature type="compositionally biased region" description="Polar residues" evidence="1">
    <location>
        <begin position="84"/>
        <end position="95"/>
    </location>
</feature>